<feature type="transmembrane region" description="Helical" evidence="1">
    <location>
        <begin position="66"/>
        <end position="89"/>
    </location>
</feature>
<dbReference type="Proteomes" id="UP000602395">
    <property type="component" value="Unassembled WGS sequence"/>
</dbReference>
<keyword evidence="1" id="KW-0812">Transmembrane</keyword>
<name>A0ABR7W9I3_9ACTN</name>
<sequence>MTAASDDRAERFTRELDKLKIPDPAAARSQLWVRLGVVGMVLGIALGVIAYLMSHNTSDPLVQRDALTIALTGIAVAVVGSAVFLRYSLTNFLRFWLARQAFDLDSFGDRLVTGSAPAVGAHSTQVKEGIHDDHGSAAIARG</sequence>
<reference evidence="2 3" key="1">
    <citation type="submission" date="2020-09" db="EMBL/GenBank/DDBJ databases">
        <title>Novel species in genus Gordonia.</title>
        <authorList>
            <person name="Zhang G."/>
        </authorList>
    </citation>
    <scope>NUCLEOTIDE SEQUENCE [LARGE SCALE GENOMIC DNA]</scope>
    <source>
        <strain evidence="2 3">ON-33</strain>
    </source>
</reference>
<proteinExistence type="predicted"/>
<keyword evidence="1" id="KW-1133">Transmembrane helix</keyword>
<evidence type="ECO:0000313" key="3">
    <source>
        <dbReference type="Proteomes" id="UP000602395"/>
    </source>
</evidence>
<gene>
    <name evidence="2" type="ORF">IDF66_07680</name>
</gene>
<accession>A0ABR7W9I3</accession>
<evidence type="ECO:0000313" key="2">
    <source>
        <dbReference type="EMBL" id="MBD1319463.1"/>
    </source>
</evidence>
<keyword evidence="3" id="KW-1185">Reference proteome</keyword>
<comment type="caution">
    <text evidence="2">The sequence shown here is derived from an EMBL/GenBank/DDBJ whole genome shotgun (WGS) entry which is preliminary data.</text>
</comment>
<protein>
    <submittedName>
        <fullName evidence="2">Uncharacterized protein</fullName>
    </submittedName>
</protein>
<dbReference type="EMBL" id="JACWMS010000002">
    <property type="protein sequence ID" value="MBD1319463.1"/>
    <property type="molecule type" value="Genomic_DNA"/>
</dbReference>
<feature type="transmembrane region" description="Helical" evidence="1">
    <location>
        <begin position="31"/>
        <end position="54"/>
    </location>
</feature>
<keyword evidence="1" id="KW-0472">Membrane</keyword>
<evidence type="ECO:0000256" key="1">
    <source>
        <dbReference type="SAM" id="Phobius"/>
    </source>
</evidence>
<dbReference type="RefSeq" id="WP_164307305.1">
    <property type="nucleotide sequence ID" value="NZ_BAABAD010000005.1"/>
</dbReference>
<organism evidence="2 3">
    <name type="scientific">Gordonia hankookensis</name>
    <dbReference type="NCBI Taxonomy" id="589403"/>
    <lineage>
        <taxon>Bacteria</taxon>
        <taxon>Bacillati</taxon>
        <taxon>Actinomycetota</taxon>
        <taxon>Actinomycetes</taxon>
        <taxon>Mycobacteriales</taxon>
        <taxon>Gordoniaceae</taxon>
        <taxon>Gordonia</taxon>
    </lineage>
</organism>